<organism evidence="2 3">
    <name type="scientific">Liparis tanakae</name>
    <name type="common">Tanaka's snailfish</name>
    <dbReference type="NCBI Taxonomy" id="230148"/>
    <lineage>
        <taxon>Eukaryota</taxon>
        <taxon>Metazoa</taxon>
        <taxon>Chordata</taxon>
        <taxon>Craniata</taxon>
        <taxon>Vertebrata</taxon>
        <taxon>Euteleostomi</taxon>
        <taxon>Actinopterygii</taxon>
        <taxon>Neopterygii</taxon>
        <taxon>Teleostei</taxon>
        <taxon>Neoteleostei</taxon>
        <taxon>Acanthomorphata</taxon>
        <taxon>Eupercaria</taxon>
        <taxon>Perciformes</taxon>
        <taxon>Cottioidei</taxon>
        <taxon>Cottales</taxon>
        <taxon>Liparidae</taxon>
        <taxon>Liparis</taxon>
    </lineage>
</organism>
<dbReference type="AlphaFoldDB" id="A0A4Z2FV93"/>
<keyword evidence="3" id="KW-1185">Reference proteome</keyword>
<dbReference type="Proteomes" id="UP000314294">
    <property type="component" value="Unassembled WGS sequence"/>
</dbReference>
<proteinExistence type="predicted"/>
<protein>
    <submittedName>
        <fullName evidence="2">Uncharacterized protein</fullName>
    </submittedName>
</protein>
<sequence>MGGSGEKQRLEGGRASTYWKATGSVAGRVQSADQRPSCMHDLWVRQRQTQARERHVDTEDEAKSEFRKKTQTRLRSRLLLVVETGVWVLLSQLQHGDSAAKH</sequence>
<evidence type="ECO:0000313" key="2">
    <source>
        <dbReference type="EMBL" id="TNN44723.1"/>
    </source>
</evidence>
<accession>A0A4Z2FV93</accession>
<dbReference type="EMBL" id="SRLO01000887">
    <property type="protein sequence ID" value="TNN44723.1"/>
    <property type="molecule type" value="Genomic_DNA"/>
</dbReference>
<reference evidence="2 3" key="1">
    <citation type="submission" date="2019-03" db="EMBL/GenBank/DDBJ databases">
        <title>First draft genome of Liparis tanakae, snailfish: a comprehensive survey of snailfish specific genes.</title>
        <authorList>
            <person name="Kim W."/>
            <person name="Song I."/>
            <person name="Jeong J.-H."/>
            <person name="Kim D."/>
            <person name="Kim S."/>
            <person name="Ryu S."/>
            <person name="Song J.Y."/>
            <person name="Lee S.K."/>
        </authorList>
    </citation>
    <scope>NUCLEOTIDE SEQUENCE [LARGE SCALE GENOMIC DNA]</scope>
    <source>
        <tissue evidence="2">Muscle</tissue>
    </source>
</reference>
<evidence type="ECO:0000256" key="1">
    <source>
        <dbReference type="SAM" id="MobiDB-lite"/>
    </source>
</evidence>
<gene>
    <name evidence="2" type="ORF">EYF80_045063</name>
</gene>
<name>A0A4Z2FV93_9TELE</name>
<evidence type="ECO:0000313" key="3">
    <source>
        <dbReference type="Proteomes" id="UP000314294"/>
    </source>
</evidence>
<feature type="compositionally biased region" description="Basic and acidic residues" evidence="1">
    <location>
        <begin position="50"/>
        <end position="68"/>
    </location>
</feature>
<comment type="caution">
    <text evidence="2">The sequence shown here is derived from an EMBL/GenBank/DDBJ whole genome shotgun (WGS) entry which is preliminary data.</text>
</comment>
<feature type="region of interest" description="Disordered" evidence="1">
    <location>
        <begin position="46"/>
        <end position="68"/>
    </location>
</feature>